<name>A0A2S5SY81_9BURK</name>
<dbReference type="EMBL" id="PSNX01000002">
    <property type="protein sequence ID" value="PPE67710.1"/>
    <property type="molecule type" value="Genomic_DNA"/>
</dbReference>
<sequence>MTASRAPIQFVYFGKLPSRGDFLRSSSASTPLVQTLDRWMSRTMELMASDPRWKQVYDEAPPAQFAFLGARRTVGLAGHLMPSHDASGRRYPFIVAGSFDVPEPASFLGTSPLTLSGLWTRLEQASQLAHACEDADGIHDALAKAEQQLHQPLPVPTPHFQEFLQTQSLASLEALLGDGRPLSSLRQTLLALGLLLQPVLTHGAARLERGVMLPLVKDPLYRPFIAAFWLDLIAGFVRRSALELGIFVTRTQGTPILIVGFNGACPRSLRTVFDPQSCSHDNIEFSRSDWVERSVDTDYGLKKLSSYLRDPQLTLSQARQTFRETFLGV</sequence>
<dbReference type="Gene3D" id="3.40.1730.10">
    <property type="entry name" value="pa0076 domain"/>
    <property type="match status" value="1"/>
</dbReference>
<dbReference type="InterPro" id="IPR038225">
    <property type="entry name" value="TagF_sf"/>
</dbReference>
<dbReference type="AlphaFoldDB" id="A0A2S5SY81"/>
<keyword evidence="2" id="KW-1185">Reference proteome</keyword>
<dbReference type="RefSeq" id="WP_104300588.1">
    <property type="nucleotide sequence ID" value="NZ_PSNX01000002.1"/>
</dbReference>
<dbReference type="NCBIfam" id="TIGR03373">
    <property type="entry name" value="VI_minor_4"/>
    <property type="match status" value="1"/>
</dbReference>
<evidence type="ECO:0000313" key="2">
    <source>
        <dbReference type="Proteomes" id="UP000238605"/>
    </source>
</evidence>
<dbReference type="Proteomes" id="UP000238605">
    <property type="component" value="Unassembled WGS sequence"/>
</dbReference>
<reference evidence="1 2" key="1">
    <citation type="submission" date="2018-02" db="EMBL/GenBank/DDBJ databases">
        <title>Reclassifiation of [Polyangium] brachysporum DSM 7029 as Guopingzhaonella breviflexa gen. nov., sp. nov., a member of the family Comamonadaceae.</title>
        <authorList>
            <person name="Tang B."/>
        </authorList>
    </citation>
    <scope>NUCLEOTIDE SEQUENCE [LARGE SCALE GENOMIC DNA]</scope>
    <source>
        <strain evidence="1 2">BCRC 80649</strain>
    </source>
</reference>
<dbReference type="OrthoDB" id="9801841at2"/>
<proteinExistence type="predicted"/>
<protein>
    <submittedName>
        <fullName evidence="1">Type VI secretion system-associated protein TagF</fullName>
    </submittedName>
</protein>
<gene>
    <name evidence="1" type="primary">tagF</name>
    <name evidence="1" type="ORF">C1704_02265</name>
</gene>
<dbReference type="InterPro" id="IPR017748">
    <property type="entry name" value="TagF"/>
</dbReference>
<accession>A0A2S5SY81</accession>
<comment type="caution">
    <text evidence="1">The sequence shown here is derived from an EMBL/GenBank/DDBJ whole genome shotgun (WGS) entry which is preliminary data.</text>
</comment>
<dbReference type="Pfam" id="PF09867">
    <property type="entry name" value="TagF_N"/>
    <property type="match status" value="1"/>
</dbReference>
<organism evidence="1 2">
    <name type="scientific">Caldimonas caldifontis</name>
    <dbReference type="NCBI Taxonomy" id="1452508"/>
    <lineage>
        <taxon>Bacteria</taxon>
        <taxon>Pseudomonadati</taxon>
        <taxon>Pseudomonadota</taxon>
        <taxon>Betaproteobacteria</taxon>
        <taxon>Burkholderiales</taxon>
        <taxon>Sphaerotilaceae</taxon>
        <taxon>Caldimonas</taxon>
    </lineage>
</organism>
<evidence type="ECO:0000313" key="1">
    <source>
        <dbReference type="EMBL" id="PPE67710.1"/>
    </source>
</evidence>